<dbReference type="AlphaFoldDB" id="A0A382DBT3"/>
<dbReference type="EMBL" id="UINC01038285">
    <property type="protein sequence ID" value="SVB35083.1"/>
    <property type="molecule type" value="Genomic_DNA"/>
</dbReference>
<evidence type="ECO:0000256" key="1">
    <source>
        <dbReference type="ARBA" id="ARBA00022737"/>
    </source>
</evidence>
<dbReference type="InterPro" id="IPR002110">
    <property type="entry name" value="Ankyrin_rpt"/>
</dbReference>
<protein>
    <submittedName>
        <fullName evidence="3">Uncharacterized protein</fullName>
    </submittedName>
</protein>
<dbReference type="PANTHER" id="PTHR24171:SF9">
    <property type="entry name" value="ANKYRIN REPEAT DOMAIN-CONTAINING PROTEIN 39"/>
    <property type="match status" value="1"/>
</dbReference>
<dbReference type="InterPro" id="IPR036770">
    <property type="entry name" value="Ankyrin_rpt-contain_sf"/>
</dbReference>
<evidence type="ECO:0000256" key="2">
    <source>
        <dbReference type="ARBA" id="ARBA00023043"/>
    </source>
</evidence>
<keyword evidence="1" id="KW-0677">Repeat</keyword>
<dbReference type="SUPFAM" id="SSF48403">
    <property type="entry name" value="Ankyrin repeat"/>
    <property type="match status" value="1"/>
</dbReference>
<dbReference type="Pfam" id="PF12796">
    <property type="entry name" value="Ank_2"/>
    <property type="match status" value="1"/>
</dbReference>
<reference evidence="3" key="1">
    <citation type="submission" date="2018-05" db="EMBL/GenBank/DDBJ databases">
        <authorList>
            <person name="Lanie J.A."/>
            <person name="Ng W.-L."/>
            <person name="Kazmierczak K.M."/>
            <person name="Andrzejewski T.M."/>
            <person name="Davidsen T.M."/>
            <person name="Wayne K.J."/>
            <person name="Tettelin H."/>
            <person name="Glass J.I."/>
            <person name="Rusch D."/>
            <person name="Podicherti R."/>
            <person name="Tsui H.-C.T."/>
            <person name="Winkler M.E."/>
        </authorList>
    </citation>
    <scope>NUCLEOTIDE SEQUENCE</scope>
</reference>
<dbReference type="SMART" id="SM00248">
    <property type="entry name" value="ANK"/>
    <property type="match status" value="4"/>
</dbReference>
<evidence type="ECO:0000313" key="3">
    <source>
        <dbReference type="EMBL" id="SVB35083.1"/>
    </source>
</evidence>
<accession>A0A382DBT3</accession>
<proteinExistence type="predicted"/>
<sequence length="192" mass="20353">VSGVAHAAAPMNCQFCLTLALGLLCGCTEAPDIFEAAKLGDGQQVSECLSAGAKVDQPDTTGATALHWAALGGHDHIIRQLLNAKADVNAAEAGSGMTPLHGAARWNRLTSARLLLVNGAKVDVRDRLGRTPLFDAMVKNWFDMIDLLLGSGADLSVQNNEGQTPLDWAIAHRKPKLIEHLKSRDAQRASAD</sequence>
<dbReference type="PRINTS" id="PR01415">
    <property type="entry name" value="ANKYRIN"/>
</dbReference>
<gene>
    <name evidence="3" type="ORF">METZ01_LOCUS187937</name>
</gene>
<dbReference type="Gene3D" id="1.25.40.20">
    <property type="entry name" value="Ankyrin repeat-containing domain"/>
    <property type="match status" value="1"/>
</dbReference>
<keyword evidence="2" id="KW-0040">ANK repeat</keyword>
<dbReference type="PANTHER" id="PTHR24171">
    <property type="entry name" value="ANKYRIN REPEAT DOMAIN-CONTAINING PROTEIN 39-RELATED"/>
    <property type="match status" value="1"/>
</dbReference>
<name>A0A382DBT3_9ZZZZ</name>
<dbReference type="Pfam" id="PF13637">
    <property type="entry name" value="Ank_4"/>
    <property type="match status" value="1"/>
</dbReference>
<dbReference type="PROSITE" id="PS50297">
    <property type="entry name" value="ANK_REP_REGION"/>
    <property type="match status" value="3"/>
</dbReference>
<feature type="non-terminal residue" evidence="3">
    <location>
        <position position="1"/>
    </location>
</feature>
<dbReference type="PROSITE" id="PS50088">
    <property type="entry name" value="ANK_REPEAT"/>
    <property type="match status" value="3"/>
</dbReference>
<organism evidence="3">
    <name type="scientific">marine metagenome</name>
    <dbReference type="NCBI Taxonomy" id="408172"/>
    <lineage>
        <taxon>unclassified sequences</taxon>
        <taxon>metagenomes</taxon>
        <taxon>ecological metagenomes</taxon>
    </lineage>
</organism>